<evidence type="ECO:0000256" key="3">
    <source>
        <dbReference type="ARBA" id="ARBA00022448"/>
    </source>
</evidence>
<keyword evidence="7" id="KW-0630">Potassium</keyword>
<protein>
    <submittedName>
        <fullName evidence="14">Unannotated protein</fullName>
    </submittedName>
</protein>
<organism evidence="14">
    <name type="scientific">freshwater metagenome</name>
    <dbReference type="NCBI Taxonomy" id="449393"/>
    <lineage>
        <taxon>unclassified sequences</taxon>
        <taxon>metagenomes</taxon>
        <taxon>ecological metagenomes</taxon>
    </lineage>
</organism>
<proteinExistence type="inferred from homology"/>
<evidence type="ECO:0000256" key="2">
    <source>
        <dbReference type="ARBA" id="ARBA00006920"/>
    </source>
</evidence>
<name>A0A6J6BCA5_9ZZZZ</name>
<keyword evidence="8 13" id="KW-1133">Transmembrane helix</keyword>
<dbReference type="AlphaFoldDB" id="A0A6J6BCA5"/>
<evidence type="ECO:0000256" key="9">
    <source>
        <dbReference type="ARBA" id="ARBA00023065"/>
    </source>
</evidence>
<feature type="transmembrane region" description="Helical" evidence="13">
    <location>
        <begin position="121"/>
        <end position="144"/>
    </location>
</feature>
<evidence type="ECO:0000256" key="11">
    <source>
        <dbReference type="ARBA" id="ARBA00023303"/>
    </source>
</evidence>
<comment type="catalytic activity">
    <reaction evidence="12">
        <text>K(+)(in) = K(+)(out)</text>
        <dbReference type="Rhea" id="RHEA:29463"/>
        <dbReference type="ChEBI" id="CHEBI:29103"/>
    </reaction>
</comment>
<sequence>MTQSIKHISHKLIDSLSDGVFSIALTLLGLNVVELVPEISKAESINHAILEHWPTFLSYALGFVVLFSMWYGYHAVGQYVEGTNAPTVWNHGVTMAWVALMPFGVALLAENLNTPNRKWGVFYFGICLFGQYWTNVIAAAFYGFKFKVNFTDDFPYPHEKMKKVLMVLWFLGAIWGIVLVPISFINPWVALGGYAVFVVMQANPISSFSSLIPRILKRV</sequence>
<keyword evidence="9" id="KW-0406">Ion transport</keyword>
<dbReference type="GO" id="GO:0016020">
    <property type="term" value="C:membrane"/>
    <property type="evidence" value="ECO:0007669"/>
    <property type="project" value="UniProtKB-SubCell"/>
</dbReference>
<gene>
    <name evidence="14" type="ORF">UFOPK1399_00804</name>
</gene>
<reference evidence="14" key="1">
    <citation type="submission" date="2020-05" db="EMBL/GenBank/DDBJ databases">
        <authorList>
            <person name="Chiriac C."/>
            <person name="Salcher M."/>
            <person name="Ghai R."/>
            <person name="Kavagutti S V."/>
        </authorList>
    </citation>
    <scope>NUCLEOTIDE SEQUENCE</scope>
</reference>
<accession>A0A6J6BCA5</accession>
<keyword evidence="3" id="KW-0813">Transport</keyword>
<evidence type="ECO:0000256" key="4">
    <source>
        <dbReference type="ARBA" id="ARBA00022538"/>
    </source>
</evidence>
<evidence type="ECO:0000313" key="14">
    <source>
        <dbReference type="EMBL" id="CAB4536465.1"/>
    </source>
</evidence>
<evidence type="ECO:0000256" key="13">
    <source>
        <dbReference type="SAM" id="Phobius"/>
    </source>
</evidence>
<keyword evidence="6" id="KW-0631">Potassium channel</keyword>
<feature type="transmembrane region" description="Helical" evidence="13">
    <location>
        <begin position="56"/>
        <end position="76"/>
    </location>
</feature>
<feature type="transmembrane region" description="Helical" evidence="13">
    <location>
        <begin position="164"/>
        <end position="185"/>
    </location>
</feature>
<dbReference type="InterPro" id="IPR010617">
    <property type="entry name" value="TMEM175-like"/>
</dbReference>
<keyword evidence="10 13" id="KW-0472">Membrane</keyword>
<evidence type="ECO:0000256" key="5">
    <source>
        <dbReference type="ARBA" id="ARBA00022692"/>
    </source>
</evidence>
<evidence type="ECO:0000256" key="10">
    <source>
        <dbReference type="ARBA" id="ARBA00023136"/>
    </source>
</evidence>
<dbReference type="GO" id="GO:0005267">
    <property type="term" value="F:potassium channel activity"/>
    <property type="evidence" value="ECO:0007669"/>
    <property type="project" value="UniProtKB-KW"/>
</dbReference>
<keyword evidence="5 13" id="KW-0812">Transmembrane</keyword>
<evidence type="ECO:0000256" key="1">
    <source>
        <dbReference type="ARBA" id="ARBA00004141"/>
    </source>
</evidence>
<keyword evidence="11" id="KW-0407">Ion channel</keyword>
<keyword evidence="4" id="KW-0633">Potassium transport</keyword>
<feature type="transmembrane region" description="Helical" evidence="13">
    <location>
        <begin position="88"/>
        <end position="109"/>
    </location>
</feature>
<dbReference type="GO" id="GO:0015252">
    <property type="term" value="F:proton channel activity"/>
    <property type="evidence" value="ECO:0007669"/>
    <property type="project" value="InterPro"/>
</dbReference>
<dbReference type="Pfam" id="PF06736">
    <property type="entry name" value="TMEM175"/>
    <property type="match status" value="1"/>
</dbReference>
<evidence type="ECO:0000256" key="7">
    <source>
        <dbReference type="ARBA" id="ARBA00022958"/>
    </source>
</evidence>
<comment type="similarity">
    <text evidence="2">Belongs to the TMEM175 family.</text>
</comment>
<evidence type="ECO:0000256" key="8">
    <source>
        <dbReference type="ARBA" id="ARBA00022989"/>
    </source>
</evidence>
<evidence type="ECO:0000256" key="6">
    <source>
        <dbReference type="ARBA" id="ARBA00022826"/>
    </source>
</evidence>
<evidence type="ECO:0000256" key="12">
    <source>
        <dbReference type="ARBA" id="ARBA00034430"/>
    </source>
</evidence>
<dbReference type="EMBL" id="CAEZSD010000097">
    <property type="protein sequence ID" value="CAB4536465.1"/>
    <property type="molecule type" value="Genomic_DNA"/>
</dbReference>
<comment type="subcellular location">
    <subcellularLocation>
        <location evidence="1">Membrane</location>
        <topology evidence="1">Multi-pass membrane protein</topology>
    </subcellularLocation>
</comment>